<dbReference type="EMBL" id="UYWY01007944">
    <property type="protein sequence ID" value="VDM30735.1"/>
    <property type="molecule type" value="Genomic_DNA"/>
</dbReference>
<protein>
    <submittedName>
        <fullName evidence="4">DUF3039 domain-containing protein</fullName>
    </submittedName>
</protein>
<sequence length="81" mass="9174">MHKPPPPPTPPKRTFASSVNEADPLENGRDGDFVKLRPEWDSCGIRRRPVSMPVLETSYDSVNARRQHNCQLCSKPVYLAE</sequence>
<evidence type="ECO:0000256" key="1">
    <source>
        <dbReference type="SAM" id="MobiDB-lite"/>
    </source>
</evidence>
<dbReference type="AlphaFoldDB" id="A0A183U7S9"/>
<evidence type="ECO:0000313" key="4">
    <source>
        <dbReference type="WBParaSite" id="TCNE_0000454901-mRNA-1"/>
    </source>
</evidence>
<reference evidence="4" key="1">
    <citation type="submission" date="2016-06" db="UniProtKB">
        <authorList>
            <consortium name="WormBaseParasite"/>
        </authorList>
    </citation>
    <scope>IDENTIFICATION</scope>
</reference>
<proteinExistence type="predicted"/>
<gene>
    <name evidence="2" type="ORF">TCNE_LOCUS4549</name>
</gene>
<dbReference type="Proteomes" id="UP000050794">
    <property type="component" value="Unassembled WGS sequence"/>
</dbReference>
<feature type="region of interest" description="Disordered" evidence="1">
    <location>
        <begin position="1"/>
        <end position="33"/>
    </location>
</feature>
<evidence type="ECO:0000313" key="2">
    <source>
        <dbReference type="EMBL" id="VDM30735.1"/>
    </source>
</evidence>
<keyword evidence="3" id="KW-1185">Reference proteome</keyword>
<reference evidence="2 3" key="2">
    <citation type="submission" date="2018-11" db="EMBL/GenBank/DDBJ databases">
        <authorList>
            <consortium name="Pathogen Informatics"/>
        </authorList>
    </citation>
    <scope>NUCLEOTIDE SEQUENCE [LARGE SCALE GENOMIC DNA]</scope>
</reference>
<organism evidence="3 4">
    <name type="scientific">Toxocara canis</name>
    <name type="common">Canine roundworm</name>
    <dbReference type="NCBI Taxonomy" id="6265"/>
    <lineage>
        <taxon>Eukaryota</taxon>
        <taxon>Metazoa</taxon>
        <taxon>Ecdysozoa</taxon>
        <taxon>Nematoda</taxon>
        <taxon>Chromadorea</taxon>
        <taxon>Rhabditida</taxon>
        <taxon>Spirurina</taxon>
        <taxon>Ascaridomorpha</taxon>
        <taxon>Ascaridoidea</taxon>
        <taxon>Toxocaridae</taxon>
        <taxon>Toxocara</taxon>
    </lineage>
</organism>
<name>A0A183U7S9_TOXCA</name>
<dbReference type="WBParaSite" id="TCNE_0000454901-mRNA-1">
    <property type="protein sequence ID" value="TCNE_0000454901-mRNA-1"/>
    <property type="gene ID" value="TCNE_0000454901"/>
</dbReference>
<accession>A0A183U7S9</accession>
<evidence type="ECO:0000313" key="3">
    <source>
        <dbReference type="Proteomes" id="UP000050794"/>
    </source>
</evidence>
<feature type="compositionally biased region" description="Pro residues" evidence="1">
    <location>
        <begin position="1"/>
        <end position="11"/>
    </location>
</feature>